<name>A0AAV7EHV5_ARIFI</name>
<evidence type="ECO:0000313" key="4">
    <source>
        <dbReference type="EMBL" id="KAG9448425.1"/>
    </source>
</evidence>
<dbReference type="PANTHER" id="PTHR12609">
    <property type="entry name" value="MICROTUBULE ASSOCIATED PROTEIN XMAP215"/>
    <property type="match status" value="1"/>
</dbReference>
<gene>
    <name evidence="4" type="ORF">H6P81_014553</name>
</gene>
<dbReference type="Proteomes" id="UP000825729">
    <property type="component" value="Unassembled WGS sequence"/>
</dbReference>
<dbReference type="Gene3D" id="1.25.10.10">
    <property type="entry name" value="Leucine-rich Repeat Variant"/>
    <property type="match status" value="2"/>
</dbReference>
<evidence type="ECO:0000256" key="2">
    <source>
        <dbReference type="ARBA" id="ARBA00022490"/>
    </source>
</evidence>
<sequence length="306" mass="34211">MEEMLSEDEKLLKEAKKLPWGERLLNKNWKVQNDAYIDVASLLDSINDQKDPRLRDFGIPNLMFTGPNRETIKNEVGKAVVPARDVMFQALGEFGAKVVPPKRILKMLPKLFDLQDRNVVASLKGLTLELCCRIGKGPDLEKAIKNKVAKAVVPSRDNVGASSKGLTLERCCWIGKDPVKSILHEKMRDAVKKVHVAELVNVCGTAKPSCKIPQESLRECAQRKEQQVEAPKLFRVDSLIGPKLSMHLPVPKFAWTYRSPCSRGPTGPQVRMDLQVPKFAWTYRSPSSRGPTGPQVHVDLLVAKFA</sequence>
<dbReference type="GO" id="GO:0046785">
    <property type="term" value="P:microtubule polymerization"/>
    <property type="evidence" value="ECO:0007669"/>
    <property type="project" value="InterPro"/>
</dbReference>
<dbReference type="GO" id="GO:0005737">
    <property type="term" value="C:cytoplasm"/>
    <property type="evidence" value="ECO:0007669"/>
    <property type="project" value="UniProtKB-SubCell"/>
</dbReference>
<proteinExistence type="predicted"/>
<dbReference type="GO" id="GO:0030951">
    <property type="term" value="P:establishment or maintenance of microtubule cytoskeleton polarity"/>
    <property type="evidence" value="ECO:0007669"/>
    <property type="project" value="InterPro"/>
</dbReference>
<dbReference type="GO" id="GO:0051010">
    <property type="term" value="F:microtubule plus-end binding"/>
    <property type="evidence" value="ECO:0007669"/>
    <property type="project" value="InterPro"/>
</dbReference>
<feature type="domain" description="XMAP215/Dis1/CLASP TOG" evidence="3">
    <location>
        <begin position="72"/>
        <end position="142"/>
    </location>
</feature>
<keyword evidence="5" id="KW-1185">Reference proteome</keyword>
<evidence type="ECO:0000256" key="1">
    <source>
        <dbReference type="ARBA" id="ARBA00004496"/>
    </source>
</evidence>
<dbReference type="InterPro" id="IPR045110">
    <property type="entry name" value="XMAP215"/>
</dbReference>
<dbReference type="GO" id="GO:0007051">
    <property type="term" value="P:spindle organization"/>
    <property type="evidence" value="ECO:0007669"/>
    <property type="project" value="InterPro"/>
</dbReference>
<comment type="caution">
    <text evidence="4">The sequence shown here is derived from an EMBL/GenBank/DDBJ whole genome shotgun (WGS) entry which is preliminary data.</text>
</comment>
<dbReference type="GO" id="GO:0061863">
    <property type="term" value="F:microtubule plus end polymerase"/>
    <property type="evidence" value="ECO:0007669"/>
    <property type="project" value="InterPro"/>
</dbReference>
<dbReference type="InterPro" id="IPR048491">
    <property type="entry name" value="XMAP215_CLASP_TOG"/>
</dbReference>
<evidence type="ECO:0000313" key="5">
    <source>
        <dbReference type="Proteomes" id="UP000825729"/>
    </source>
</evidence>
<accession>A0AAV7EHV5</accession>
<dbReference type="Pfam" id="PF21041">
    <property type="entry name" value="XMAP215_CLASP_TOG"/>
    <property type="match status" value="1"/>
</dbReference>
<reference evidence="4 5" key="1">
    <citation type="submission" date="2021-07" db="EMBL/GenBank/DDBJ databases">
        <title>The Aristolochia fimbriata genome: insights into angiosperm evolution, floral development and chemical biosynthesis.</title>
        <authorList>
            <person name="Jiao Y."/>
        </authorList>
    </citation>
    <scope>NUCLEOTIDE SEQUENCE [LARGE SCALE GENOMIC DNA]</scope>
    <source>
        <strain evidence="4">IBCAS-2021</strain>
        <tissue evidence="4">Leaf</tissue>
    </source>
</reference>
<dbReference type="AlphaFoldDB" id="A0AAV7EHV5"/>
<evidence type="ECO:0000259" key="3">
    <source>
        <dbReference type="Pfam" id="PF21041"/>
    </source>
</evidence>
<comment type="subcellular location">
    <subcellularLocation>
        <location evidence="1">Cytoplasm</location>
    </subcellularLocation>
</comment>
<organism evidence="4 5">
    <name type="scientific">Aristolochia fimbriata</name>
    <name type="common">White veined hardy Dutchman's pipe vine</name>
    <dbReference type="NCBI Taxonomy" id="158543"/>
    <lineage>
        <taxon>Eukaryota</taxon>
        <taxon>Viridiplantae</taxon>
        <taxon>Streptophyta</taxon>
        <taxon>Embryophyta</taxon>
        <taxon>Tracheophyta</taxon>
        <taxon>Spermatophyta</taxon>
        <taxon>Magnoliopsida</taxon>
        <taxon>Magnoliidae</taxon>
        <taxon>Piperales</taxon>
        <taxon>Aristolochiaceae</taxon>
        <taxon>Aristolochia</taxon>
    </lineage>
</organism>
<protein>
    <recommendedName>
        <fullName evidence="3">XMAP215/Dis1/CLASP TOG domain-containing protein</fullName>
    </recommendedName>
</protein>
<dbReference type="EMBL" id="JAINDJ010000005">
    <property type="protein sequence ID" value="KAG9448425.1"/>
    <property type="molecule type" value="Genomic_DNA"/>
</dbReference>
<keyword evidence="2" id="KW-0963">Cytoplasm</keyword>
<dbReference type="InterPro" id="IPR011989">
    <property type="entry name" value="ARM-like"/>
</dbReference>